<reference evidence="1" key="1">
    <citation type="submission" date="2021-06" db="EMBL/GenBank/DDBJ databases">
        <authorList>
            <person name="Kallberg Y."/>
            <person name="Tangrot J."/>
            <person name="Rosling A."/>
        </authorList>
    </citation>
    <scope>NUCLEOTIDE SEQUENCE</scope>
    <source>
        <strain evidence="1">AZ414A</strain>
    </source>
</reference>
<comment type="caution">
    <text evidence="1">The sequence shown here is derived from an EMBL/GenBank/DDBJ whole genome shotgun (WGS) entry which is preliminary data.</text>
</comment>
<name>A0A9N9ASS7_9GLOM</name>
<evidence type="ECO:0000313" key="2">
    <source>
        <dbReference type="Proteomes" id="UP000789706"/>
    </source>
</evidence>
<keyword evidence="2" id="KW-1185">Reference proteome</keyword>
<sequence>MEDNSEYESVFSEPPENTLISNIELNEGNTYSSEKAFITAVKSYAKQKGFQVRLARTEKNAAGQIQLELNESTNYINENEDYEYLLNRVWYKVQQIVKAKPKTAKKFYNILDESVKKEFSIQIPGKEFQSQNNNIIKNSAIIKGKTNKPSKRQALNVHQQNIVQNKENRFQENATPSSSDNKCPFCVELLPNPLPSEIRLLLNKIHHQDGKPTQEDRQLFCKIHNTKTIEESNLCI</sequence>
<organism evidence="1 2">
    <name type="scientific">Diversispora eburnea</name>
    <dbReference type="NCBI Taxonomy" id="1213867"/>
    <lineage>
        <taxon>Eukaryota</taxon>
        <taxon>Fungi</taxon>
        <taxon>Fungi incertae sedis</taxon>
        <taxon>Mucoromycota</taxon>
        <taxon>Glomeromycotina</taxon>
        <taxon>Glomeromycetes</taxon>
        <taxon>Diversisporales</taxon>
        <taxon>Diversisporaceae</taxon>
        <taxon>Diversispora</taxon>
    </lineage>
</organism>
<gene>
    <name evidence="1" type="ORF">DEBURN_LOCUS6739</name>
</gene>
<proteinExistence type="predicted"/>
<evidence type="ECO:0000313" key="1">
    <source>
        <dbReference type="EMBL" id="CAG8543579.1"/>
    </source>
</evidence>
<dbReference type="EMBL" id="CAJVPK010000728">
    <property type="protein sequence ID" value="CAG8543579.1"/>
    <property type="molecule type" value="Genomic_DNA"/>
</dbReference>
<protein>
    <submittedName>
        <fullName evidence="1">5231_t:CDS:1</fullName>
    </submittedName>
</protein>
<dbReference type="Proteomes" id="UP000789706">
    <property type="component" value="Unassembled WGS sequence"/>
</dbReference>
<dbReference type="OrthoDB" id="667197at2759"/>
<dbReference type="AlphaFoldDB" id="A0A9N9ASS7"/>
<accession>A0A9N9ASS7</accession>